<comment type="caution">
    <text evidence="2">The sequence shown here is derived from an EMBL/GenBank/DDBJ whole genome shotgun (WGS) entry which is preliminary data.</text>
</comment>
<feature type="non-terminal residue" evidence="2">
    <location>
        <position position="1"/>
    </location>
</feature>
<reference evidence="2 3" key="1">
    <citation type="journal article" date="2019" name="Nat. Ecol. Evol.">
        <title>Megaphylogeny resolves global patterns of mushroom evolution.</title>
        <authorList>
            <person name="Varga T."/>
            <person name="Krizsan K."/>
            <person name="Foldi C."/>
            <person name="Dima B."/>
            <person name="Sanchez-Garcia M."/>
            <person name="Sanchez-Ramirez S."/>
            <person name="Szollosi G.J."/>
            <person name="Szarkandi J.G."/>
            <person name="Papp V."/>
            <person name="Albert L."/>
            <person name="Andreopoulos W."/>
            <person name="Angelini C."/>
            <person name="Antonin V."/>
            <person name="Barry K.W."/>
            <person name="Bougher N.L."/>
            <person name="Buchanan P."/>
            <person name="Buyck B."/>
            <person name="Bense V."/>
            <person name="Catcheside P."/>
            <person name="Chovatia M."/>
            <person name="Cooper J."/>
            <person name="Damon W."/>
            <person name="Desjardin D."/>
            <person name="Finy P."/>
            <person name="Geml J."/>
            <person name="Haridas S."/>
            <person name="Hughes K."/>
            <person name="Justo A."/>
            <person name="Karasinski D."/>
            <person name="Kautmanova I."/>
            <person name="Kiss B."/>
            <person name="Kocsube S."/>
            <person name="Kotiranta H."/>
            <person name="LaButti K.M."/>
            <person name="Lechner B.E."/>
            <person name="Liimatainen K."/>
            <person name="Lipzen A."/>
            <person name="Lukacs Z."/>
            <person name="Mihaltcheva S."/>
            <person name="Morgado L.N."/>
            <person name="Niskanen T."/>
            <person name="Noordeloos M.E."/>
            <person name="Ohm R.A."/>
            <person name="Ortiz-Santana B."/>
            <person name="Ovrebo C."/>
            <person name="Racz N."/>
            <person name="Riley R."/>
            <person name="Savchenko A."/>
            <person name="Shiryaev A."/>
            <person name="Soop K."/>
            <person name="Spirin V."/>
            <person name="Szebenyi C."/>
            <person name="Tomsovsky M."/>
            <person name="Tulloss R.E."/>
            <person name="Uehling J."/>
            <person name="Grigoriev I.V."/>
            <person name="Vagvolgyi C."/>
            <person name="Papp T."/>
            <person name="Martin F.M."/>
            <person name="Miettinen O."/>
            <person name="Hibbett D.S."/>
            <person name="Nagy L.G."/>
        </authorList>
    </citation>
    <scope>NUCLEOTIDE SEQUENCE [LARGE SCALE GENOMIC DNA]</scope>
    <source>
        <strain evidence="2 3">FP101781</strain>
    </source>
</reference>
<organism evidence="2 3">
    <name type="scientific">Coprinellus micaceus</name>
    <name type="common">Glistening ink-cap mushroom</name>
    <name type="synonym">Coprinus micaceus</name>
    <dbReference type="NCBI Taxonomy" id="71717"/>
    <lineage>
        <taxon>Eukaryota</taxon>
        <taxon>Fungi</taxon>
        <taxon>Dikarya</taxon>
        <taxon>Basidiomycota</taxon>
        <taxon>Agaricomycotina</taxon>
        <taxon>Agaricomycetes</taxon>
        <taxon>Agaricomycetidae</taxon>
        <taxon>Agaricales</taxon>
        <taxon>Agaricineae</taxon>
        <taxon>Psathyrellaceae</taxon>
        <taxon>Coprinellus</taxon>
    </lineage>
</organism>
<accession>A0A4Y7T314</accession>
<feature type="region of interest" description="Disordered" evidence="1">
    <location>
        <begin position="525"/>
        <end position="558"/>
    </location>
</feature>
<keyword evidence="3" id="KW-1185">Reference proteome</keyword>
<dbReference type="OrthoDB" id="73076at2759"/>
<sequence length="733" mass="81651">LRLWVLSIPYPKIPPVIVAAQAIPDNFDAQTLADLSLKVIRGLISRKVNLVSYSCDGLDVERSSQRILISKAERVEKFKIPSPAPDEGIEATEVIIPVFDGQHVAIGQDSKHGLKTFRNNLYSGARLLTLGNFVGLYARIRDMALNEASPLYPRDVDKVDRQDDSAATRLFSADVLEFISRNHPDYLAEIIYLFVFGELIDAYQNRFITHHERVKMVLRALHFLNHWEMYLKVSDLPKSAHTISAQAIDITRTLINGYLALLHIHRDVLKGKFPFLPWLHSTEPCEHIFGEARRIIKEFTFRDFIYMVPKLKNRIRQLMRHFQVNPKARAVGYVHTYFDTGKLNALNLAIFPTLAEMGVLSAEALAEVESLLFLLGIIPSRLRERFAGFNSTQPLPSVNTWYHNSLVATRRTDTTSDNDSSRSSDSDDDNASVMSTTSSQEELDTADTRQKLNELLEEPTDHLYEFAQRKLTALRAAAFTLDADDFTLLDIVVSEQSAPLGLRALNTFADLDLTALVEIRRAHETEQAAKSGRTRTHLSSGTTDGGENNPNSDDPTTTRKRIYEKFNEILKDKRNHVPTPGFAARTERWTSAQDTVSGNAANAQAVAAASATKAATKRRKIFEAHKVPCLNLVSDARVSAVRPIRAGDFAFFVSDSPKPGTISVAKVLALYTRTAGKGARNAAATDVTNISALSRVAVQVFEHSHFAQFTSIPASTAALSTNKFLLLPPFQIL</sequence>
<dbReference type="STRING" id="71717.A0A4Y7T314"/>
<evidence type="ECO:0000256" key="1">
    <source>
        <dbReference type="SAM" id="MobiDB-lite"/>
    </source>
</evidence>
<dbReference type="AlphaFoldDB" id="A0A4Y7T314"/>
<feature type="compositionally biased region" description="Basic and acidic residues" evidence="1">
    <location>
        <begin position="412"/>
        <end position="425"/>
    </location>
</feature>
<evidence type="ECO:0000313" key="2">
    <source>
        <dbReference type="EMBL" id="TEB28566.1"/>
    </source>
</evidence>
<protein>
    <submittedName>
        <fullName evidence="2">Uncharacterized protein</fullName>
    </submittedName>
</protein>
<gene>
    <name evidence="2" type="ORF">FA13DRAFT_1587449</name>
</gene>
<feature type="compositionally biased region" description="Polar residues" evidence="1">
    <location>
        <begin position="537"/>
        <end position="555"/>
    </location>
</feature>
<feature type="non-terminal residue" evidence="2">
    <location>
        <position position="733"/>
    </location>
</feature>
<dbReference type="Proteomes" id="UP000298030">
    <property type="component" value="Unassembled WGS sequence"/>
</dbReference>
<dbReference type="EMBL" id="QPFP01000032">
    <property type="protein sequence ID" value="TEB28566.1"/>
    <property type="molecule type" value="Genomic_DNA"/>
</dbReference>
<evidence type="ECO:0000313" key="3">
    <source>
        <dbReference type="Proteomes" id="UP000298030"/>
    </source>
</evidence>
<feature type="region of interest" description="Disordered" evidence="1">
    <location>
        <begin position="412"/>
        <end position="445"/>
    </location>
</feature>
<proteinExistence type="predicted"/>
<name>A0A4Y7T314_COPMI</name>